<evidence type="ECO:0000313" key="2">
    <source>
        <dbReference type="EMBL" id="KAG7391353.1"/>
    </source>
</evidence>
<reference evidence="2" key="1">
    <citation type="submission" date="2021-02" db="EMBL/GenBank/DDBJ databases">
        <authorList>
            <person name="Palmer J.M."/>
        </authorList>
    </citation>
    <scope>NUCLEOTIDE SEQUENCE</scope>
    <source>
        <strain evidence="2">SCRP23</strain>
    </source>
</reference>
<proteinExistence type="predicted"/>
<dbReference type="EMBL" id="JAGDFL010000360">
    <property type="protein sequence ID" value="KAG7391353.1"/>
    <property type="molecule type" value="Genomic_DNA"/>
</dbReference>
<protein>
    <recommendedName>
        <fullName evidence="4">Sensor domain-containing protein</fullName>
    </recommendedName>
</protein>
<keyword evidence="1" id="KW-0472">Membrane</keyword>
<keyword evidence="1" id="KW-1133">Transmembrane helix</keyword>
<comment type="caution">
    <text evidence="2">The sequence shown here is derived from an EMBL/GenBank/DDBJ whole genome shotgun (WGS) entry which is preliminary data.</text>
</comment>
<organism evidence="2 3">
    <name type="scientific">Phytophthora boehmeriae</name>
    <dbReference type="NCBI Taxonomy" id="109152"/>
    <lineage>
        <taxon>Eukaryota</taxon>
        <taxon>Sar</taxon>
        <taxon>Stramenopiles</taxon>
        <taxon>Oomycota</taxon>
        <taxon>Peronosporomycetes</taxon>
        <taxon>Peronosporales</taxon>
        <taxon>Peronosporaceae</taxon>
        <taxon>Phytophthora</taxon>
    </lineage>
</organism>
<evidence type="ECO:0000313" key="3">
    <source>
        <dbReference type="Proteomes" id="UP000693981"/>
    </source>
</evidence>
<feature type="transmembrane region" description="Helical" evidence="1">
    <location>
        <begin position="170"/>
        <end position="193"/>
    </location>
</feature>
<feature type="transmembrane region" description="Helical" evidence="1">
    <location>
        <begin position="214"/>
        <end position="235"/>
    </location>
</feature>
<dbReference type="Proteomes" id="UP000693981">
    <property type="component" value="Unassembled WGS sequence"/>
</dbReference>
<feature type="transmembrane region" description="Helical" evidence="1">
    <location>
        <begin position="84"/>
        <end position="106"/>
    </location>
</feature>
<keyword evidence="1" id="KW-0812">Transmembrane</keyword>
<sequence>MPPRGEWVSLNGPWANEASVAGYRLHEDRRHWQHTGQPFLIQRSRTPGFLTATLRLLGFHVANVVFAVIGSGVLSAGICAAVSLLPMCCVGLLLFQVIVYIVFALAQWDITLSNYIAPAHQRASPNLSPHRGLMGRHEFSGHRIASGLTHFSPLSLMAMLYFVWVKPVIGLLSLLAVLLVTSPVTSFITLLLRGDINWMEIYGVDTMTLSRNRVVSLVGAIIVTLVGIALMQLVAKISRQATQFFCCENFTVTSRFHGRYPFRSIGQQHVMGSYGAVSS</sequence>
<feature type="transmembrane region" description="Helical" evidence="1">
    <location>
        <begin position="144"/>
        <end position="164"/>
    </location>
</feature>
<accession>A0A8T1WHB0</accession>
<name>A0A8T1WHB0_9STRA</name>
<keyword evidence="3" id="KW-1185">Reference proteome</keyword>
<evidence type="ECO:0000256" key="1">
    <source>
        <dbReference type="SAM" id="Phobius"/>
    </source>
</evidence>
<feature type="transmembrane region" description="Helical" evidence="1">
    <location>
        <begin position="52"/>
        <end position="78"/>
    </location>
</feature>
<gene>
    <name evidence="2" type="ORF">PHYBOEH_006753</name>
</gene>
<dbReference type="AlphaFoldDB" id="A0A8T1WHB0"/>
<dbReference type="OrthoDB" id="79466at2759"/>
<evidence type="ECO:0008006" key="4">
    <source>
        <dbReference type="Google" id="ProtNLM"/>
    </source>
</evidence>